<evidence type="ECO:0000313" key="13">
    <source>
        <dbReference type="Proteomes" id="UP000292919"/>
    </source>
</evidence>
<comment type="catalytic activity">
    <reaction evidence="9">
        <text>4-CDP-2-C-methyl-D-erythritol + ATP = 4-CDP-2-C-methyl-D-erythritol 2-phosphate + ADP + H(+)</text>
        <dbReference type="Rhea" id="RHEA:18437"/>
        <dbReference type="ChEBI" id="CHEBI:15378"/>
        <dbReference type="ChEBI" id="CHEBI:30616"/>
        <dbReference type="ChEBI" id="CHEBI:57823"/>
        <dbReference type="ChEBI" id="CHEBI:57919"/>
        <dbReference type="ChEBI" id="CHEBI:456216"/>
        <dbReference type="EC" id="2.7.1.148"/>
    </reaction>
</comment>
<evidence type="ECO:0000256" key="1">
    <source>
        <dbReference type="ARBA" id="ARBA00009684"/>
    </source>
</evidence>
<evidence type="ECO:0000256" key="3">
    <source>
        <dbReference type="ARBA" id="ARBA00017473"/>
    </source>
</evidence>
<keyword evidence="9" id="KW-0414">Isoprene biosynthesis</keyword>
<evidence type="ECO:0000256" key="8">
    <source>
        <dbReference type="ARBA" id="ARBA00032554"/>
    </source>
</evidence>
<proteinExistence type="inferred from homology"/>
<dbReference type="GO" id="GO:0019288">
    <property type="term" value="P:isopentenyl diphosphate biosynthetic process, methylerythritol 4-phosphate pathway"/>
    <property type="evidence" value="ECO:0007669"/>
    <property type="project" value="UniProtKB-UniRule"/>
</dbReference>
<comment type="similarity">
    <text evidence="1 9">Belongs to the GHMP kinase family. IspE subfamily.</text>
</comment>
<comment type="caution">
    <text evidence="12">The sequence shown here is derived from an EMBL/GenBank/DDBJ whole genome shotgun (WGS) entry which is preliminary data.</text>
</comment>
<feature type="domain" description="GHMP kinase N-terminal" evidence="10">
    <location>
        <begin position="65"/>
        <end position="144"/>
    </location>
</feature>
<dbReference type="Gene3D" id="3.30.230.10">
    <property type="match status" value="1"/>
</dbReference>
<dbReference type="EMBL" id="SIXC01000006">
    <property type="protein sequence ID" value="TBH79862.1"/>
    <property type="molecule type" value="Genomic_DNA"/>
</dbReference>
<dbReference type="RefSeq" id="WP_130957942.1">
    <property type="nucleotide sequence ID" value="NZ_JBHSHA010000008.1"/>
</dbReference>
<dbReference type="PANTHER" id="PTHR43527">
    <property type="entry name" value="4-DIPHOSPHOCYTIDYL-2-C-METHYL-D-ERYTHRITOL KINASE, CHLOROPLASTIC"/>
    <property type="match status" value="1"/>
</dbReference>
<dbReference type="InterPro" id="IPR004424">
    <property type="entry name" value="IspE"/>
</dbReference>
<sequence>MNTLVAGCKINLGLRITGRRPDGYHELDSLFCPLPRPCDRLRLRITEGSGLRVLCDTPGLNPEDNTLTRAYAAFAAATGAGPEALPALEITLRKGIPVGSGLGGGSSDAAALLRWLNAHAPQPLEHTALTKAGLQVGADVPFFLQPGPQLKACRVRGVGEQLEPAGKHLAGLRLVLVCPAHSVSTAQAYADFDAARTDGTAAGPAGQNNLTKAEAGANGTFLSEAQPVVDLHNDLEAVVFARHPQLAAIKAQLLRLGAFAAGMSGSGSSILGLFHLEALMEARAAAAVLQEEGWRVYALTL</sequence>
<dbReference type="Pfam" id="PF08544">
    <property type="entry name" value="GHMP_kinases_C"/>
    <property type="match status" value="1"/>
</dbReference>
<dbReference type="GO" id="GO:0005524">
    <property type="term" value="F:ATP binding"/>
    <property type="evidence" value="ECO:0007669"/>
    <property type="project" value="UniProtKB-UniRule"/>
</dbReference>
<dbReference type="InterPro" id="IPR006204">
    <property type="entry name" value="GHMP_kinase_N_dom"/>
</dbReference>
<dbReference type="SUPFAM" id="SSF54211">
    <property type="entry name" value="Ribosomal protein S5 domain 2-like"/>
    <property type="match status" value="1"/>
</dbReference>
<evidence type="ECO:0000256" key="9">
    <source>
        <dbReference type="HAMAP-Rule" id="MF_00061"/>
    </source>
</evidence>
<evidence type="ECO:0000256" key="5">
    <source>
        <dbReference type="ARBA" id="ARBA00022741"/>
    </source>
</evidence>
<keyword evidence="13" id="KW-1185">Reference proteome</keyword>
<dbReference type="InterPro" id="IPR013750">
    <property type="entry name" value="GHMP_kinase_C_dom"/>
</dbReference>
<evidence type="ECO:0000256" key="6">
    <source>
        <dbReference type="ARBA" id="ARBA00022777"/>
    </source>
</evidence>
<feature type="active site" evidence="9">
    <location>
        <position position="9"/>
    </location>
</feature>
<feature type="active site" evidence="9">
    <location>
        <position position="139"/>
    </location>
</feature>
<keyword evidence="6 9" id="KW-0418">Kinase</keyword>
<comment type="function">
    <text evidence="9">Catalyzes the phosphorylation of the position 2 hydroxy group of 4-diphosphocytidyl-2C-methyl-D-erythritol.</text>
</comment>
<feature type="domain" description="GHMP kinase C-terminal" evidence="11">
    <location>
        <begin position="233"/>
        <end position="281"/>
    </location>
</feature>
<evidence type="ECO:0000259" key="11">
    <source>
        <dbReference type="Pfam" id="PF08544"/>
    </source>
</evidence>
<dbReference type="AlphaFoldDB" id="A0A6H3FC80"/>
<dbReference type="NCBIfam" id="TIGR00154">
    <property type="entry name" value="ispE"/>
    <property type="match status" value="1"/>
</dbReference>
<evidence type="ECO:0000256" key="4">
    <source>
        <dbReference type="ARBA" id="ARBA00022679"/>
    </source>
</evidence>
<name>A0A6H3FC80_9BACT</name>
<dbReference type="InterPro" id="IPR020568">
    <property type="entry name" value="Ribosomal_Su5_D2-typ_SF"/>
</dbReference>
<dbReference type="PANTHER" id="PTHR43527:SF2">
    <property type="entry name" value="4-DIPHOSPHOCYTIDYL-2-C-METHYL-D-ERYTHRITOL KINASE, CHLOROPLASTIC"/>
    <property type="match status" value="1"/>
</dbReference>
<dbReference type="Gene3D" id="3.30.70.890">
    <property type="entry name" value="GHMP kinase, C-terminal domain"/>
    <property type="match status" value="1"/>
</dbReference>
<evidence type="ECO:0000313" key="12">
    <source>
        <dbReference type="EMBL" id="TBH79862.1"/>
    </source>
</evidence>
<keyword evidence="5 9" id="KW-0547">Nucleotide-binding</keyword>
<organism evidence="12 13">
    <name type="scientific">Desulfovibrio legallii</name>
    <dbReference type="NCBI Taxonomy" id="571438"/>
    <lineage>
        <taxon>Bacteria</taxon>
        <taxon>Pseudomonadati</taxon>
        <taxon>Thermodesulfobacteriota</taxon>
        <taxon>Desulfovibrionia</taxon>
        <taxon>Desulfovibrionales</taxon>
        <taxon>Desulfovibrionaceae</taxon>
        <taxon>Desulfovibrio</taxon>
    </lineage>
</organism>
<keyword evidence="7 9" id="KW-0067">ATP-binding</keyword>
<dbReference type="PIRSF" id="PIRSF010376">
    <property type="entry name" value="IspE"/>
    <property type="match status" value="1"/>
</dbReference>
<evidence type="ECO:0000259" key="10">
    <source>
        <dbReference type="Pfam" id="PF00288"/>
    </source>
</evidence>
<protein>
    <recommendedName>
        <fullName evidence="3 9">4-diphosphocytidyl-2-C-methyl-D-erythritol kinase</fullName>
        <shortName evidence="9">CMK</shortName>
        <ecNumber evidence="2 9">2.7.1.148</ecNumber>
    </recommendedName>
    <alternativeName>
        <fullName evidence="8 9">4-(cytidine-5'-diphospho)-2-C-methyl-D-erythritol kinase</fullName>
    </alternativeName>
</protein>
<dbReference type="SUPFAM" id="SSF55060">
    <property type="entry name" value="GHMP Kinase, C-terminal domain"/>
    <property type="match status" value="1"/>
</dbReference>
<comment type="pathway">
    <text evidence="9">Isoprenoid biosynthesis; isopentenyl diphosphate biosynthesis via DXP pathway; isopentenyl diphosphate from 1-deoxy-D-xylulose 5-phosphate: step 3/6.</text>
</comment>
<dbReference type="InterPro" id="IPR014721">
    <property type="entry name" value="Ribsml_uS5_D2-typ_fold_subgr"/>
</dbReference>
<dbReference type="GO" id="GO:0016114">
    <property type="term" value="P:terpenoid biosynthetic process"/>
    <property type="evidence" value="ECO:0007669"/>
    <property type="project" value="UniProtKB-UniRule"/>
</dbReference>
<dbReference type="GO" id="GO:0050515">
    <property type="term" value="F:4-(cytidine 5'-diphospho)-2-C-methyl-D-erythritol kinase activity"/>
    <property type="evidence" value="ECO:0007669"/>
    <property type="project" value="UniProtKB-UniRule"/>
</dbReference>
<evidence type="ECO:0000256" key="2">
    <source>
        <dbReference type="ARBA" id="ARBA00012052"/>
    </source>
</evidence>
<dbReference type="HAMAP" id="MF_00061">
    <property type="entry name" value="IspE"/>
    <property type="match status" value="1"/>
</dbReference>
<dbReference type="Proteomes" id="UP000292919">
    <property type="component" value="Unassembled WGS sequence"/>
</dbReference>
<dbReference type="UniPathway" id="UPA00056">
    <property type="reaction ID" value="UER00094"/>
</dbReference>
<feature type="binding site" evidence="9">
    <location>
        <begin position="97"/>
        <end position="107"/>
    </location>
    <ligand>
        <name>ATP</name>
        <dbReference type="ChEBI" id="CHEBI:30616"/>
    </ligand>
</feature>
<reference evidence="12 13" key="1">
    <citation type="submission" date="2018-12" db="EMBL/GenBank/DDBJ databases">
        <title>First genome draft of Desulfovibrio legallis sp. nov.</title>
        <authorList>
            <person name="Ben Dhia O."/>
            <person name="Najjari A."/>
            <person name="Ferjani R."/>
            <person name="Fhoula I."/>
            <person name="Fardeau M.-L."/>
            <person name="Boudabbous A."/>
            <person name="Ouzari H.I."/>
        </authorList>
    </citation>
    <scope>NUCLEOTIDE SEQUENCE [LARGE SCALE GENOMIC DNA]</scope>
    <source>
        <strain evidence="12 13">H1T</strain>
    </source>
</reference>
<dbReference type="InterPro" id="IPR036554">
    <property type="entry name" value="GHMP_kinase_C_sf"/>
</dbReference>
<dbReference type="Pfam" id="PF00288">
    <property type="entry name" value="GHMP_kinases_N"/>
    <property type="match status" value="1"/>
</dbReference>
<dbReference type="EC" id="2.7.1.148" evidence="2 9"/>
<gene>
    <name evidence="9" type="primary">ispE</name>
    <name evidence="12" type="ORF">EB812_06115</name>
</gene>
<keyword evidence="4 9" id="KW-0808">Transferase</keyword>
<accession>A0A6H3FC80</accession>
<evidence type="ECO:0000256" key="7">
    <source>
        <dbReference type="ARBA" id="ARBA00022840"/>
    </source>
</evidence>